<evidence type="ECO:0000313" key="12">
    <source>
        <dbReference type="Proteomes" id="UP000238034"/>
    </source>
</evidence>
<dbReference type="InterPro" id="IPR036890">
    <property type="entry name" value="HATPase_C_sf"/>
</dbReference>
<dbReference type="PANTHER" id="PTHR43547:SF2">
    <property type="entry name" value="HYBRID SIGNAL TRANSDUCTION HISTIDINE KINASE C"/>
    <property type="match status" value="1"/>
</dbReference>
<feature type="modified residue" description="4-aspartylphosphate" evidence="6">
    <location>
        <position position="1276"/>
    </location>
</feature>
<protein>
    <recommendedName>
        <fullName evidence="2">histidine kinase</fullName>
        <ecNumber evidence="2">2.7.13.3</ecNumber>
    </recommendedName>
</protein>
<dbReference type="Pfam" id="PF12833">
    <property type="entry name" value="HTH_18"/>
    <property type="match status" value="1"/>
</dbReference>
<dbReference type="Pfam" id="PF02518">
    <property type="entry name" value="HATPase_c"/>
    <property type="match status" value="1"/>
</dbReference>
<keyword evidence="7" id="KW-1133">Transmembrane helix</keyword>
<dbReference type="Pfam" id="PF07494">
    <property type="entry name" value="Reg_prop"/>
    <property type="match status" value="6"/>
</dbReference>
<dbReference type="CDD" id="cd00082">
    <property type="entry name" value="HisKA"/>
    <property type="match status" value="1"/>
</dbReference>
<dbReference type="InterPro" id="IPR005467">
    <property type="entry name" value="His_kinase_dom"/>
</dbReference>
<dbReference type="OrthoDB" id="1489484at2"/>
<keyword evidence="7" id="KW-0812">Transmembrane</keyword>
<dbReference type="InterPro" id="IPR011006">
    <property type="entry name" value="CheY-like_superfamily"/>
</dbReference>
<dbReference type="PRINTS" id="PR00344">
    <property type="entry name" value="BCTRLSENSOR"/>
</dbReference>
<keyword evidence="7" id="KW-0472">Membrane</keyword>
<reference evidence="11 12" key="1">
    <citation type="submission" date="2018-03" db="EMBL/GenBank/DDBJ databases">
        <title>Genomic Encyclopedia of Type Strains, Phase III (KMG-III): the genomes of soil and plant-associated and newly described type strains.</title>
        <authorList>
            <person name="Whitman W."/>
        </authorList>
    </citation>
    <scope>NUCLEOTIDE SEQUENCE [LARGE SCALE GENOMIC DNA]</scope>
    <source>
        <strain evidence="11 12">CGMCC 1.9313</strain>
    </source>
</reference>
<feature type="domain" description="Response regulatory" evidence="10">
    <location>
        <begin position="1228"/>
        <end position="1343"/>
    </location>
</feature>
<evidence type="ECO:0000256" key="4">
    <source>
        <dbReference type="ARBA" id="ARBA00023015"/>
    </source>
</evidence>
<keyword evidence="4" id="KW-0805">Transcription regulation</keyword>
<dbReference type="InterPro" id="IPR015943">
    <property type="entry name" value="WD40/YVTN_repeat-like_dom_sf"/>
</dbReference>
<gene>
    <name evidence="11" type="ORF">B0I27_102417</name>
</gene>
<sequence>MIIPITCVITCCVLFATFNPRSRDRILRLFTFILLLFGLPASSQMREIFKHYSTGQGLSHDGVLCITRDRDGFMWFGTWDGLNKFDGHTFSVYKSFPGDSSSLTSNKFRNIIEDKHGYLWVKTYDHNVYRFDKNTGKFLAINHRSGKRNVRIDRIFPLADGSTWLTTAGEGLLHVKFAESSNQPLIHRYARASKEGYKLPSDSVKLFFEDSRKVVWVGTSAGLVRIDPEQKGKAGSVGLKNKAFAPTLSFTSAVQTGDSIYFGTSQGKLVLFNIRSGRFSSLDLCKGTRINALHISKKRTLYAATTGEGLISLPLAGQTSVVHHLEGLDTFHSIYEDRGGRLWMEPKGDGVAKYEPNTGSLKLFRQKKDSHATSPGSNFLVFEDPNGRVWTRLKGGGFGYYNSAGDKLDYFYNEPGSAEHRLSNIVTALYPDKTGILWLATIDGGINKITFPGNNFAQKLMVSRPVTKSQNEVRLLFEDSRQRLWVGTKAGELTVFKDGKKQENLFDGIKESEIGMVYAIMEDRQGVVWLGTKGSGLLTATPLDASRTRYKLKRYLHDPANSNSLSHNTVYSILQDKKGRIWIGTFGGGLNQAVVKASEIYFTNHKSAFRAYPPASSYIRHLCEDPSGKIWIATTNGLIIADPDKAEGRSVTFRLFQKIPGDSSSLGNNEVQFIYKDRKNGMWLGTFGGGLNRLVSDVRSDNKKFRAYTQQNGLPNDIILSLAEDHAGHLWIATGKGLARFDTKTAQFRNYDAFDGLTRAQFSEATVFRSYNGDMYFGCMEGFISFDPSKIKNRKISANMALTNIQLYNNDIIPGLPGSPLTTSLNNTSHLVLDHDQNVISIDYTVLDYRAGQKVNYAYILKGYDKSWHYVRNQRKATYTKLPPGEYEFIVRSLNKEIFSNTPEKGVKITILPPPWLSWWAYLGYFLLFAALLAIVRRIVVTMMKLRNKVTIEQKLTELKLQFFTNISHELRTPLTLIVSPLDELSRTEPLSELGKRHLHTVSRNAKRMVRFVNQLLDFRKLQSGKMTLNVSETEILGLIRHAAGYFDAVAEEKRIGLKIESNVNELPAWVDPEKIDIVIYNLLSNAFKFSPSDATINVQLISMPEDESFDILIIDQGPGVPDEQLREIFDLYYEAEQSNNKLKGTGIGLALSYELIRAHKGQIFAENNPKGGMCFTLRLKSGRSHFAEDEVNFISSTDTYIETDHPVYNTDTENTLTNSNHDVEMPLVLLVEDNAELRKFMAGQLSSFYRVEEAGDGSEGLRKAQQCMPELIISDVMMPEMDGIQMLDQLKNNESTSHIPIILLTAKSSVENQIEGLRYGADFYITKPFNMQYLTALLENFLRRRSKQVELLQDDDMKIVALKPDEILITSRDEEFVKQVISIVESSMEDSEFNIELIAESVGFGRTTFYKKIKSLTGLAPVEFVREMRLKRCKQLLDTGGYTISEVAYMTGFKSAGYFSTCFKERYKQSPSAYMKSVKGGSID</sequence>
<dbReference type="InterPro" id="IPR018060">
    <property type="entry name" value="HTH_AraC"/>
</dbReference>
<dbReference type="Gene3D" id="2.130.10.10">
    <property type="entry name" value="YVTN repeat-like/Quinoprotein amine dehydrogenase"/>
    <property type="match status" value="3"/>
</dbReference>
<dbReference type="PROSITE" id="PS01124">
    <property type="entry name" value="HTH_ARAC_FAMILY_2"/>
    <property type="match status" value="1"/>
</dbReference>
<dbReference type="InterPro" id="IPR003594">
    <property type="entry name" value="HATPase_dom"/>
</dbReference>
<dbReference type="Pfam" id="PF00072">
    <property type="entry name" value="Response_reg"/>
    <property type="match status" value="1"/>
</dbReference>
<evidence type="ECO:0000256" key="3">
    <source>
        <dbReference type="ARBA" id="ARBA00022553"/>
    </source>
</evidence>
<dbReference type="Pfam" id="PF07495">
    <property type="entry name" value="Y_Y_Y"/>
    <property type="match status" value="1"/>
</dbReference>
<dbReference type="SMART" id="SM00387">
    <property type="entry name" value="HATPase_c"/>
    <property type="match status" value="1"/>
</dbReference>
<dbReference type="InterPro" id="IPR013783">
    <property type="entry name" value="Ig-like_fold"/>
</dbReference>
<dbReference type="EC" id="2.7.13.3" evidence="2"/>
<dbReference type="SUPFAM" id="SSF50998">
    <property type="entry name" value="Quinoprotein alcohol dehydrogenase-like"/>
    <property type="match status" value="1"/>
</dbReference>
<dbReference type="Gene3D" id="3.40.50.2300">
    <property type="match status" value="1"/>
</dbReference>
<evidence type="ECO:0000313" key="11">
    <source>
        <dbReference type="EMBL" id="PRY54647.1"/>
    </source>
</evidence>
<feature type="transmembrane region" description="Helical" evidence="7">
    <location>
        <begin position="919"/>
        <end position="940"/>
    </location>
</feature>
<dbReference type="InterPro" id="IPR011123">
    <property type="entry name" value="Y_Y_Y"/>
</dbReference>
<dbReference type="SUPFAM" id="SSF46689">
    <property type="entry name" value="Homeodomain-like"/>
    <property type="match status" value="1"/>
</dbReference>
<dbReference type="Gene3D" id="1.10.10.60">
    <property type="entry name" value="Homeodomain-like"/>
    <property type="match status" value="2"/>
</dbReference>
<keyword evidence="12" id="KW-1185">Reference proteome</keyword>
<dbReference type="Pfam" id="PF00512">
    <property type="entry name" value="HisKA"/>
    <property type="match status" value="1"/>
</dbReference>
<dbReference type="Gene3D" id="2.60.40.10">
    <property type="entry name" value="Immunoglobulins"/>
    <property type="match status" value="1"/>
</dbReference>
<organism evidence="11 12">
    <name type="scientific">Arcticibacter pallidicorallinus</name>
    <dbReference type="NCBI Taxonomy" id="1259464"/>
    <lineage>
        <taxon>Bacteria</taxon>
        <taxon>Pseudomonadati</taxon>
        <taxon>Bacteroidota</taxon>
        <taxon>Sphingobacteriia</taxon>
        <taxon>Sphingobacteriales</taxon>
        <taxon>Sphingobacteriaceae</taxon>
        <taxon>Arcticibacter</taxon>
    </lineage>
</organism>
<dbReference type="GO" id="GO:0000155">
    <property type="term" value="F:phosphorelay sensor kinase activity"/>
    <property type="evidence" value="ECO:0007669"/>
    <property type="project" value="InterPro"/>
</dbReference>
<dbReference type="PROSITE" id="PS50109">
    <property type="entry name" value="HIS_KIN"/>
    <property type="match status" value="1"/>
</dbReference>
<dbReference type="SMART" id="SM00342">
    <property type="entry name" value="HTH_ARAC"/>
    <property type="match status" value="1"/>
</dbReference>
<evidence type="ECO:0000256" key="5">
    <source>
        <dbReference type="ARBA" id="ARBA00023163"/>
    </source>
</evidence>
<dbReference type="GO" id="GO:0043565">
    <property type="term" value="F:sequence-specific DNA binding"/>
    <property type="evidence" value="ECO:0007669"/>
    <property type="project" value="InterPro"/>
</dbReference>
<accession>A0A2T0U9Y3</accession>
<evidence type="ECO:0000259" key="10">
    <source>
        <dbReference type="PROSITE" id="PS50110"/>
    </source>
</evidence>
<dbReference type="InterPro" id="IPR011110">
    <property type="entry name" value="Reg_prop"/>
</dbReference>
<dbReference type="Proteomes" id="UP000238034">
    <property type="component" value="Unassembled WGS sequence"/>
</dbReference>
<feature type="transmembrane region" description="Helical" evidence="7">
    <location>
        <begin position="26"/>
        <end position="43"/>
    </location>
</feature>
<dbReference type="FunFam" id="2.60.40.10:FF:000791">
    <property type="entry name" value="Two-component system sensor histidine kinase/response regulator"/>
    <property type="match status" value="1"/>
</dbReference>
<dbReference type="SUPFAM" id="SSF55874">
    <property type="entry name" value="ATPase domain of HSP90 chaperone/DNA topoisomerase II/histidine kinase"/>
    <property type="match status" value="1"/>
</dbReference>
<evidence type="ECO:0000259" key="9">
    <source>
        <dbReference type="PROSITE" id="PS50109"/>
    </source>
</evidence>
<keyword evidence="11" id="KW-0808">Transferase</keyword>
<proteinExistence type="predicted"/>
<dbReference type="CDD" id="cd17574">
    <property type="entry name" value="REC_OmpR"/>
    <property type="match status" value="1"/>
</dbReference>
<keyword evidence="3 6" id="KW-0597">Phosphoprotein</keyword>
<dbReference type="PROSITE" id="PS50110">
    <property type="entry name" value="RESPONSE_REGULATORY"/>
    <property type="match status" value="1"/>
</dbReference>
<dbReference type="SUPFAM" id="SSF52172">
    <property type="entry name" value="CheY-like"/>
    <property type="match status" value="1"/>
</dbReference>
<evidence type="ECO:0000256" key="6">
    <source>
        <dbReference type="PROSITE-ProRule" id="PRU00169"/>
    </source>
</evidence>
<evidence type="ECO:0000256" key="1">
    <source>
        <dbReference type="ARBA" id="ARBA00000085"/>
    </source>
</evidence>
<evidence type="ECO:0000256" key="2">
    <source>
        <dbReference type="ARBA" id="ARBA00012438"/>
    </source>
</evidence>
<dbReference type="SMART" id="SM00388">
    <property type="entry name" value="HisKA"/>
    <property type="match status" value="1"/>
</dbReference>
<dbReference type="Gene3D" id="3.30.565.10">
    <property type="entry name" value="Histidine kinase-like ATPase, C-terminal domain"/>
    <property type="match status" value="1"/>
</dbReference>
<dbReference type="InterPro" id="IPR004358">
    <property type="entry name" value="Sig_transdc_His_kin-like_C"/>
</dbReference>
<dbReference type="InterPro" id="IPR009057">
    <property type="entry name" value="Homeodomain-like_sf"/>
</dbReference>
<dbReference type="InterPro" id="IPR001789">
    <property type="entry name" value="Sig_transdc_resp-reg_receiver"/>
</dbReference>
<dbReference type="SMART" id="SM00448">
    <property type="entry name" value="REC"/>
    <property type="match status" value="1"/>
</dbReference>
<dbReference type="GO" id="GO:0003700">
    <property type="term" value="F:DNA-binding transcription factor activity"/>
    <property type="evidence" value="ECO:0007669"/>
    <property type="project" value="InterPro"/>
</dbReference>
<dbReference type="InterPro" id="IPR011047">
    <property type="entry name" value="Quinoprotein_ADH-like_sf"/>
</dbReference>
<dbReference type="EMBL" id="PVTH01000002">
    <property type="protein sequence ID" value="PRY54647.1"/>
    <property type="molecule type" value="Genomic_DNA"/>
</dbReference>
<keyword evidence="5" id="KW-0804">Transcription</keyword>
<dbReference type="Gene3D" id="1.10.287.130">
    <property type="match status" value="1"/>
</dbReference>
<evidence type="ECO:0000259" key="8">
    <source>
        <dbReference type="PROSITE" id="PS01124"/>
    </source>
</evidence>
<keyword evidence="11" id="KW-0418">Kinase</keyword>
<dbReference type="FunFam" id="1.10.287.130:FF:000045">
    <property type="entry name" value="Two-component system sensor histidine kinase/response regulator"/>
    <property type="match status" value="1"/>
</dbReference>
<dbReference type="InterPro" id="IPR003661">
    <property type="entry name" value="HisK_dim/P_dom"/>
</dbReference>
<feature type="domain" description="Histidine kinase" evidence="9">
    <location>
        <begin position="966"/>
        <end position="1184"/>
    </location>
</feature>
<dbReference type="SUPFAM" id="SSF47384">
    <property type="entry name" value="Homodimeric domain of signal transducing histidine kinase"/>
    <property type="match status" value="1"/>
</dbReference>
<dbReference type="PANTHER" id="PTHR43547">
    <property type="entry name" value="TWO-COMPONENT HISTIDINE KINASE"/>
    <property type="match status" value="1"/>
</dbReference>
<feature type="domain" description="HTH araC/xylS-type" evidence="8">
    <location>
        <begin position="1379"/>
        <end position="1478"/>
    </location>
</feature>
<dbReference type="InterPro" id="IPR036097">
    <property type="entry name" value="HisK_dim/P_sf"/>
</dbReference>
<evidence type="ECO:0000256" key="7">
    <source>
        <dbReference type="SAM" id="Phobius"/>
    </source>
</evidence>
<comment type="catalytic activity">
    <reaction evidence="1">
        <text>ATP + protein L-histidine = ADP + protein N-phospho-L-histidine.</text>
        <dbReference type="EC" id="2.7.13.3"/>
    </reaction>
</comment>
<name>A0A2T0U9Y3_9SPHI</name>
<dbReference type="SUPFAM" id="SSF63829">
    <property type="entry name" value="Calcium-dependent phosphotriesterase"/>
    <property type="match status" value="2"/>
</dbReference>
<comment type="caution">
    <text evidence="11">The sequence shown here is derived from an EMBL/GenBank/DDBJ whole genome shotgun (WGS) entry which is preliminary data.</text>
</comment>